<name>A0A1G9GRA7_9BACL</name>
<feature type="transmembrane region" description="Helical" evidence="1">
    <location>
        <begin position="144"/>
        <end position="163"/>
    </location>
</feature>
<gene>
    <name evidence="2" type="ORF">SAMN05216191_101531</name>
</gene>
<accession>A0A1G9GRA7</accession>
<evidence type="ECO:0000313" key="2">
    <source>
        <dbReference type="EMBL" id="SDL03188.1"/>
    </source>
</evidence>
<keyword evidence="1" id="KW-1133">Transmembrane helix</keyword>
<reference evidence="2 3" key="1">
    <citation type="submission" date="2016-10" db="EMBL/GenBank/DDBJ databases">
        <authorList>
            <person name="de Groot N.N."/>
        </authorList>
    </citation>
    <scope>NUCLEOTIDE SEQUENCE [LARGE SCALE GENOMIC DNA]</scope>
    <source>
        <strain evidence="2 3">CGMCC 1.10239</strain>
    </source>
</reference>
<dbReference type="EMBL" id="FNGM01000001">
    <property type="protein sequence ID" value="SDL03188.1"/>
    <property type="molecule type" value="Genomic_DNA"/>
</dbReference>
<protein>
    <submittedName>
        <fullName evidence="2">Uncharacterized protein</fullName>
    </submittedName>
</protein>
<proteinExistence type="predicted"/>
<evidence type="ECO:0000256" key="1">
    <source>
        <dbReference type="SAM" id="Phobius"/>
    </source>
</evidence>
<feature type="transmembrane region" description="Helical" evidence="1">
    <location>
        <begin position="102"/>
        <end position="124"/>
    </location>
</feature>
<evidence type="ECO:0000313" key="3">
    <source>
        <dbReference type="Proteomes" id="UP000182783"/>
    </source>
</evidence>
<dbReference type="Proteomes" id="UP000182783">
    <property type="component" value="Unassembled WGS sequence"/>
</dbReference>
<dbReference type="AlphaFoldDB" id="A0A1G9GRA7"/>
<feature type="transmembrane region" description="Helical" evidence="1">
    <location>
        <begin position="67"/>
        <end position="90"/>
    </location>
</feature>
<organism evidence="2 3">
    <name type="scientific">Paenibacillus jilunlii</name>
    <dbReference type="NCBI Taxonomy" id="682956"/>
    <lineage>
        <taxon>Bacteria</taxon>
        <taxon>Bacillati</taxon>
        <taxon>Bacillota</taxon>
        <taxon>Bacilli</taxon>
        <taxon>Bacillales</taxon>
        <taxon>Paenibacillaceae</taxon>
        <taxon>Paenibacillus</taxon>
    </lineage>
</organism>
<keyword evidence="1" id="KW-0812">Transmembrane</keyword>
<sequence>MLSHWIKRLSPQHKKREKELAQASRRVAFSIRRYKDASKEIQDEIRNNGFAEFLIYDRGVNHGGIDILLLIAYGISFVCALLLIAALFLYFRKRFRARVVSLFMLAAFFFLGAYTVKMAVAFWIRFSTATGGDAVYAALKSQAWAIAQTGTTLGLVILTVLMYTKRQDLFLSFPAVKDKEDEKL</sequence>
<keyword evidence="1" id="KW-0472">Membrane</keyword>